<dbReference type="Proteomes" id="UP000467130">
    <property type="component" value="Chromosome"/>
</dbReference>
<accession>A0A7I7Q9U5</accession>
<dbReference type="RefSeq" id="WP_163790803.1">
    <property type="nucleotide sequence ID" value="NZ_AP022587.1"/>
</dbReference>
<keyword evidence="2" id="KW-1185">Reference proteome</keyword>
<sequence>MAEAFRVDPEALAACVQRMAEFRRYAESMLTEIDSLVSNLHATWSGEAAAAHAEAHQHWARGEAMMRDALGRLRTAGATAHGNYTGAMSTNLAMWS</sequence>
<dbReference type="KEGG" id="msto:MSTO_31360"/>
<dbReference type="AlphaFoldDB" id="A0A7I7Q9U5"/>
<dbReference type="InterPro" id="IPR010310">
    <property type="entry name" value="T7SS_ESAT-6-like"/>
</dbReference>
<dbReference type="Pfam" id="PF06013">
    <property type="entry name" value="WXG100"/>
    <property type="match status" value="1"/>
</dbReference>
<reference evidence="1 2" key="1">
    <citation type="journal article" date="2019" name="Emerg. Microbes Infect.">
        <title>Comprehensive subspecies identification of 175 nontuberculous mycobacteria species based on 7547 genomic profiles.</title>
        <authorList>
            <person name="Matsumoto Y."/>
            <person name="Kinjo T."/>
            <person name="Motooka D."/>
            <person name="Nabeya D."/>
            <person name="Jung N."/>
            <person name="Uechi K."/>
            <person name="Horii T."/>
            <person name="Iida T."/>
            <person name="Fujita J."/>
            <person name="Nakamura S."/>
        </authorList>
    </citation>
    <scope>NUCLEOTIDE SEQUENCE [LARGE SCALE GENOMIC DNA]</scope>
    <source>
        <strain evidence="1 2">JCM 17783</strain>
    </source>
</reference>
<dbReference type="Gene3D" id="1.10.287.1060">
    <property type="entry name" value="ESAT-6-like"/>
    <property type="match status" value="1"/>
</dbReference>
<evidence type="ECO:0000313" key="2">
    <source>
        <dbReference type="Proteomes" id="UP000467130"/>
    </source>
</evidence>
<name>A0A7I7Q9U5_9MYCO</name>
<dbReference type="SUPFAM" id="SSF140453">
    <property type="entry name" value="EsxAB dimer-like"/>
    <property type="match status" value="1"/>
</dbReference>
<dbReference type="EMBL" id="AP022587">
    <property type="protein sequence ID" value="BBY22931.1"/>
    <property type="molecule type" value="Genomic_DNA"/>
</dbReference>
<dbReference type="InterPro" id="IPR036689">
    <property type="entry name" value="ESAT-6-like_sf"/>
</dbReference>
<proteinExistence type="predicted"/>
<evidence type="ECO:0000313" key="1">
    <source>
        <dbReference type="EMBL" id="BBY22931.1"/>
    </source>
</evidence>
<organism evidence="1 2">
    <name type="scientific">Mycobacterium stomatepiae</name>
    <dbReference type="NCBI Taxonomy" id="470076"/>
    <lineage>
        <taxon>Bacteria</taxon>
        <taxon>Bacillati</taxon>
        <taxon>Actinomycetota</taxon>
        <taxon>Actinomycetes</taxon>
        <taxon>Mycobacteriales</taxon>
        <taxon>Mycobacteriaceae</taxon>
        <taxon>Mycobacterium</taxon>
        <taxon>Mycobacterium simiae complex</taxon>
    </lineage>
</organism>
<protein>
    <submittedName>
        <fullName evidence="1">ESAT-6-like protein EsxE</fullName>
    </submittedName>
</protein>
<gene>
    <name evidence="1" type="primary">esxE</name>
    <name evidence="1" type="ORF">MSTO_31360</name>
</gene>